<reference evidence="13" key="1">
    <citation type="journal article" date="2019" name="Nat. Commun.">
        <title>Expansion of phycobilisome linker gene families in mesophilic red algae.</title>
        <authorList>
            <person name="Lee J."/>
            <person name="Kim D."/>
            <person name="Bhattacharya D."/>
            <person name="Yoon H.S."/>
        </authorList>
    </citation>
    <scope>NUCLEOTIDE SEQUENCE [LARGE SCALE GENOMIC DNA]</scope>
    <source>
        <strain evidence="13">CCMP 1328</strain>
    </source>
</reference>
<evidence type="ECO:0000256" key="6">
    <source>
        <dbReference type="ARBA" id="ARBA00023128"/>
    </source>
</evidence>
<sequence>MVSTTAEPAGQRPNGGEQITASDGRSEARAGSQWVQLLFAAGTSGVVARSFVHPMDTMRAKMMAAGAGATDSARSLGLAHVCRATYLKEGMRGFYRGFGVTVTVQAPALATYLTSYDYAKQQLTRTDGLGLGLNFHPHSAWTHLACGLIAETISAVFWVPMEVVKQRVQVRQERVSSLAVLKDLLRYEGPSSLFRGYGLTVGVFGPYAMLYFMFYERMKLYHAQRNGCRVDQLSTGPILSSAAASAALSAAATTPLDVIKTRIQTEGDILLRDGGATGGTSTGDGHRNAAAGAASHPSGTRSSAASVMRRIIAEQGLRGMFRGLSARVLWISPQTAISMTCFETAKQWIMADKQRIQ</sequence>
<evidence type="ECO:0000313" key="13">
    <source>
        <dbReference type="Proteomes" id="UP000324585"/>
    </source>
</evidence>
<comment type="subcellular location">
    <subcellularLocation>
        <location evidence="1">Mitochondrion membrane</location>
        <topology evidence="1">Multi-pass membrane protein</topology>
    </subcellularLocation>
</comment>
<evidence type="ECO:0000256" key="5">
    <source>
        <dbReference type="ARBA" id="ARBA00022989"/>
    </source>
</evidence>
<evidence type="ECO:0000256" key="8">
    <source>
        <dbReference type="PROSITE-ProRule" id="PRU00282"/>
    </source>
</evidence>
<keyword evidence="5 11" id="KW-1133">Transmembrane helix</keyword>
<evidence type="ECO:0000256" key="2">
    <source>
        <dbReference type="ARBA" id="ARBA00006375"/>
    </source>
</evidence>
<feature type="transmembrane region" description="Helical" evidence="11">
    <location>
        <begin position="34"/>
        <end position="52"/>
    </location>
</feature>
<evidence type="ECO:0000256" key="10">
    <source>
        <dbReference type="SAM" id="MobiDB-lite"/>
    </source>
</evidence>
<keyword evidence="3 9" id="KW-0813">Transport</keyword>
<organism evidence="12 13">
    <name type="scientific">Porphyridium purpureum</name>
    <name type="common">Red alga</name>
    <name type="synonym">Porphyridium cruentum</name>
    <dbReference type="NCBI Taxonomy" id="35688"/>
    <lineage>
        <taxon>Eukaryota</taxon>
        <taxon>Rhodophyta</taxon>
        <taxon>Bangiophyceae</taxon>
        <taxon>Porphyridiales</taxon>
        <taxon>Porphyridiaceae</taxon>
        <taxon>Porphyridium</taxon>
    </lineage>
</organism>
<feature type="transmembrane region" description="Helical" evidence="11">
    <location>
        <begin position="194"/>
        <end position="215"/>
    </location>
</feature>
<dbReference type="EMBL" id="VRMN01000004">
    <property type="protein sequence ID" value="KAA8494923.1"/>
    <property type="molecule type" value="Genomic_DNA"/>
</dbReference>
<dbReference type="OrthoDB" id="250329at2759"/>
<dbReference type="AlphaFoldDB" id="A0A5J4YW08"/>
<evidence type="ECO:0000256" key="4">
    <source>
        <dbReference type="ARBA" id="ARBA00022692"/>
    </source>
</evidence>
<accession>A0A5J4YW08</accession>
<feature type="transmembrane region" description="Helical" evidence="11">
    <location>
        <begin position="93"/>
        <end position="113"/>
    </location>
</feature>
<protein>
    <submittedName>
        <fullName evidence="12">Mitochondrial substrate carrier family protein E</fullName>
    </submittedName>
</protein>
<dbReference type="Proteomes" id="UP000324585">
    <property type="component" value="Unassembled WGS sequence"/>
</dbReference>
<feature type="repeat" description="Solcar" evidence="8">
    <location>
        <begin position="235"/>
        <end position="348"/>
    </location>
</feature>
<comment type="similarity">
    <text evidence="2 9">Belongs to the mitochondrial carrier (TC 2.A.29) family.</text>
</comment>
<feature type="repeat" description="Solcar" evidence="8">
    <location>
        <begin position="32"/>
        <end position="122"/>
    </location>
</feature>
<dbReference type="GO" id="GO:0005381">
    <property type="term" value="F:iron ion transmembrane transporter activity"/>
    <property type="evidence" value="ECO:0007669"/>
    <property type="project" value="UniProtKB-ARBA"/>
</dbReference>
<proteinExistence type="inferred from homology"/>
<evidence type="ECO:0000256" key="3">
    <source>
        <dbReference type="ARBA" id="ARBA00022448"/>
    </source>
</evidence>
<keyword evidence="7 8" id="KW-0472">Membrane</keyword>
<dbReference type="SUPFAM" id="SSF103506">
    <property type="entry name" value="Mitochondrial carrier"/>
    <property type="match status" value="1"/>
</dbReference>
<dbReference type="PANTHER" id="PTHR45758">
    <property type="entry name" value="MITOFERRIN-1-RELATED"/>
    <property type="match status" value="1"/>
</dbReference>
<gene>
    <name evidence="12" type="ORF">FVE85_3164</name>
</gene>
<feature type="region of interest" description="Disordered" evidence="10">
    <location>
        <begin position="274"/>
        <end position="302"/>
    </location>
</feature>
<dbReference type="InterPro" id="IPR023395">
    <property type="entry name" value="MCP_dom_sf"/>
</dbReference>
<evidence type="ECO:0000256" key="9">
    <source>
        <dbReference type="RuleBase" id="RU000488"/>
    </source>
</evidence>
<dbReference type="OMA" id="NHAISGC"/>
<dbReference type="Gene3D" id="1.50.40.10">
    <property type="entry name" value="Mitochondrial carrier domain"/>
    <property type="match status" value="2"/>
</dbReference>
<dbReference type="InterPro" id="IPR018108">
    <property type="entry name" value="MCP_transmembrane"/>
</dbReference>
<keyword evidence="13" id="KW-1185">Reference proteome</keyword>
<keyword evidence="6" id="KW-0496">Mitochondrion</keyword>
<evidence type="ECO:0000313" key="12">
    <source>
        <dbReference type="EMBL" id="KAA8494923.1"/>
    </source>
</evidence>
<evidence type="ECO:0000256" key="7">
    <source>
        <dbReference type="ARBA" id="ARBA00023136"/>
    </source>
</evidence>
<keyword evidence="4 8" id="KW-0812">Transmembrane</keyword>
<dbReference type="PANTHER" id="PTHR45758:SF3">
    <property type="entry name" value="MITOCHONDRIAL SUBSTRATE CARRIER FAMILY PROTEIN E"/>
    <property type="match status" value="1"/>
</dbReference>
<dbReference type="Pfam" id="PF00153">
    <property type="entry name" value="Mito_carr"/>
    <property type="match status" value="3"/>
</dbReference>
<feature type="repeat" description="Solcar" evidence="8">
    <location>
        <begin position="138"/>
        <end position="221"/>
    </location>
</feature>
<name>A0A5J4YW08_PORPP</name>
<feature type="region of interest" description="Disordered" evidence="10">
    <location>
        <begin position="1"/>
        <end position="25"/>
    </location>
</feature>
<dbReference type="GO" id="GO:0031966">
    <property type="term" value="C:mitochondrial membrane"/>
    <property type="evidence" value="ECO:0007669"/>
    <property type="project" value="UniProtKB-SubCell"/>
</dbReference>
<comment type="caution">
    <text evidence="12">The sequence shown here is derived from an EMBL/GenBank/DDBJ whole genome shotgun (WGS) entry which is preliminary data.</text>
</comment>
<evidence type="ECO:0000256" key="1">
    <source>
        <dbReference type="ARBA" id="ARBA00004225"/>
    </source>
</evidence>
<dbReference type="PROSITE" id="PS50920">
    <property type="entry name" value="SOLCAR"/>
    <property type="match status" value="3"/>
</dbReference>
<evidence type="ECO:0000256" key="11">
    <source>
        <dbReference type="SAM" id="Phobius"/>
    </source>
</evidence>